<dbReference type="GO" id="GO:0000329">
    <property type="term" value="C:fungal-type vacuole membrane"/>
    <property type="evidence" value="ECO:0007669"/>
    <property type="project" value="TreeGrafter"/>
</dbReference>
<dbReference type="GO" id="GO:0006874">
    <property type="term" value="P:intracellular calcium ion homeostasis"/>
    <property type="evidence" value="ECO:0007669"/>
    <property type="project" value="TreeGrafter"/>
</dbReference>
<evidence type="ECO:0000256" key="1">
    <source>
        <dbReference type="ARBA" id="ARBA00023065"/>
    </source>
</evidence>
<evidence type="ECO:0000313" key="3">
    <source>
        <dbReference type="EMBL" id="AVR29895.1"/>
    </source>
</evidence>
<name>A0A2R3YAC1_GANLU</name>
<feature type="transmembrane region" description="Helical" evidence="2">
    <location>
        <begin position="208"/>
        <end position="227"/>
    </location>
</feature>
<dbReference type="PANTHER" id="PTHR31503">
    <property type="entry name" value="VACUOLAR CALCIUM ION TRANSPORTER"/>
    <property type="match status" value="1"/>
</dbReference>
<feature type="transmembrane region" description="Helical" evidence="2">
    <location>
        <begin position="31"/>
        <end position="50"/>
    </location>
</feature>
<feature type="transmembrane region" description="Helical" evidence="2">
    <location>
        <begin position="84"/>
        <end position="102"/>
    </location>
</feature>
<evidence type="ECO:0000256" key="2">
    <source>
        <dbReference type="SAM" id="Phobius"/>
    </source>
</evidence>
<keyword evidence="2" id="KW-1133">Transmembrane helix</keyword>
<keyword evidence="1" id="KW-0813">Transport</keyword>
<dbReference type="InterPro" id="IPR004713">
    <property type="entry name" value="CaH_exchang"/>
</dbReference>
<dbReference type="GO" id="GO:0015369">
    <property type="term" value="F:calcium:proton antiporter activity"/>
    <property type="evidence" value="ECO:0007669"/>
    <property type="project" value="TreeGrafter"/>
</dbReference>
<reference evidence="3" key="1">
    <citation type="submission" date="2018-01" db="EMBL/GenBank/DDBJ databases">
        <title>Hydrogen sulfide participate in the regulation of ganoderic acid biosynthesis induced by heat stress in Ganoderma lucidum.</title>
        <authorList>
            <person name="Tian J.L."/>
        </authorList>
    </citation>
    <scope>NUCLEOTIDE SEQUENCE</scope>
    <source>
        <strain evidence="3">ACCC53264</strain>
    </source>
</reference>
<feature type="transmembrane region" description="Helical" evidence="2">
    <location>
        <begin position="129"/>
        <end position="151"/>
    </location>
</feature>
<sequence>MLLIPGTAFFYQGLHTYEQKLHPLHSSLNHSLLMIGVLAIAVPTAFFAALDRGTVVSGGDNAEGLPGAFVPLVSDGVRRDILRMSRGISIVLLVIYIASRVWRHGGPALGDSPREDDDDDSSSESDTHAGWFGLILLPFVSFSADGANVILETSVAIFRYCCEPKESKSTTNAPGTITSANGKPKRKFAMWDNPLLTSEFAHGRPIDVSIQFTLCWTPLLVLFGWWFEKPMHLLFDYFEVAMLLGACLLVNYVTIDAKTNLSEGLTMISFYVMIATAAWWYPGQPQVADFLSCPSSVASAIANGVEGSGSNLARFYQ</sequence>
<proteinExistence type="evidence at transcript level"/>
<dbReference type="PANTHER" id="PTHR31503:SF22">
    <property type="entry name" value="VACUOLAR CALCIUM ION TRANSPORTER"/>
    <property type="match status" value="1"/>
</dbReference>
<accession>A0A2R3YAC1</accession>
<keyword evidence="1" id="KW-0406">Ion transport</keyword>
<dbReference type="AlphaFoldDB" id="A0A2R3YAC1"/>
<feature type="transmembrane region" description="Helical" evidence="2">
    <location>
        <begin position="265"/>
        <end position="282"/>
    </location>
</feature>
<organism evidence="3">
    <name type="scientific">Ganoderma lucidum</name>
    <name type="common">Ling zhi medicinal fungus</name>
    <name type="synonym">Bracket fungus</name>
    <dbReference type="NCBI Taxonomy" id="5315"/>
    <lineage>
        <taxon>Eukaryota</taxon>
        <taxon>Fungi</taxon>
        <taxon>Dikarya</taxon>
        <taxon>Basidiomycota</taxon>
        <taxon>Agaricomycotina</taxon>
        <taxon>Agaricomycetes</taxon>
        <taxon>Polyporales</taxon>
        <taxon>Polyporaceae</taxon>
        <taxon>Ganoderma</taxon>
    </lineage>
</organism>
<keyword evidence="2" id="KW-0812">Transmembrane</keyword>
<feature type="transmembrane region" description="Helical" evidence="2">
    <location>
        <begin position="233"/>
        <end position="253"/>
    </location>
</feature>
<protein>
    <submittedName>
        <fullName evidence="3">Putative calcium-hydrogen exchanger 3</fullName>
    </submittedName>
</protein>
<dbReference type="EMBL" id="MG860526">
    <property type="protein sequence ID" value="AVR29895.1"/>
    <property type="molecule type" value="mRNA"/>
</dbReference>
<keyword evidence="2" id="KW-0472">Membrane</keyword>